<evidence type="ECO:0000313" key="5">
    <source>
        <dbReference type="EMBL" id="QJH93434.1"/>
    </source>
</evidence>
<dbReference type="Pfam" id="PF00476">
    <property type="entry name" value="DNA_pol_A"/>
    <property type="match status" value="1"/>
</dbReference>
<dbReference type="InterPro" id="IPR002562">
    <property type="entry name" value="3'-5'_exonuclease_dom"/>
</dbReference>
<reference evidence="4" key="1">
    <citation type="submission" date="2020-03" db="EMBL/GenBank/DDBJ databases">
        <title>The deep terrestrial virosphere.</title>
        <authorList>
            <person name="Holmfeldt K."/>
            <person name="Nilsson E."/>
            <person name="Simone D."/>
            <person name="Lopez-Fernandez M."/>
            <person name="Wu X."/>
            <person name="de Brujin I."/>
            <person name="Lundin D."/>
            <person name="Andersson A."/>
            <person name="Bertilsson S."/>
            <person name="Dopson M."/>
        </authorList>
    </citation>
    <scope>NUCLEOTIDE SEQUENCE</scope>
    <source>
        <strain evidence="4">TM448A00064</strain>
        <strain evidence="5">TM448B00061</strain>
    </source>
</reference>
<dbReference type="Gene3D" id="1.10.150.20">
    <property type="entry name" value="5' to 3' exonuclease, C-terminal subdomain"/>
    <property type="match status" value="1"/>
</dbReference>
<dbReference type="Gene3D" id="1.20.1060.10">
    <property type="entry name" value="Taq DNA Polymerase, Chain T, domain 4"/>
    <property type="match status" value="1"/>
</dbReference>
<dbReference type="PRINTS" id="PR00868">
    <property type="entry name" value="DNAPOLI"/>
</dbReference>
<accession>A0A6H1Z7M2</accession>
<feature type="domain" description="3'-5' exonuclease" evidence="2">
    <location>
        <begin position="64"/>
        <end position="234"/>
    </location>
</feature>
<dbReference type="InterPro" id="IPR043502">
    <property type="entry name" value="DNA/RNA_pol_sf"/>
</dbReference>
<dbReference type="SUPFAM" id="SSF56672">
    <property type="entry name" value="DNA/RNA polymerases"/>
    <property type="match status" value="1"/>
</dbReference>
<dbReference type="InterPro" id="IPR036397">
    <property type="entry name" value="RNaseH_sf"/>
</dbReference>
<proteinExistence type="predicted"/>
<dbReference type="PANTHER" id="PTHR10133:SF27">
    <property type="entry name" value="DNA POLYMERASE NU"/>
    <property type="match status" value="1"/>
</dbReference>
<keyword evidence="1" id="KW-0235">DNA replication</keyword>
<dbReference type="GO" id="GO:0006261">
    <property type="term" value="P:DNA-templated DNA replication"/>
    <property type="evidence" value="ECO:0007669"/>
    <property type="project" value="InterPro"/>
</dbReference>
<dbReference type="SMART" id="SM00474">
    <property type="entry name" value="35EXOc"/>
    <property type="match status" value="1"/>
</dbReference>
<dbReference type="GO" id="GO:0008408">
    <property type="term" value="F:3'-5' exonuclease activity"/>
    <property type="evidence" value="ECO:0007669"/>
    <property type="project" value="InterPro"/>
</dbReference>
<protein>
    <submittedName>
        <fullName evidence="4">Putative DNA polymerase</fullName>
    </submittedName>
</protein>
<dbReference type="InterPro" id="IPR012337">
    <property type="entry name" value="RNaseH-like_sf"/>
</dbReference>
<dbReference type="EMBL" id="MT144588">
    <property type="protein sequence ID" value="QJH93434.1"/>
    <property type="molecule type" value="Genomic_DNA"/>
</dbReference>
<feature type="domain" description="DNA-directed DNA polymerase family A palm" evidence="3">
    <location>
        <begin position="442"/>
        <end position="655"/>
    </location>
</feature>
<dbReference type="SMART" id="SM00482">
    <property type="entry name" value="POLAc"/>
    <property type="match status" value="1"/>
</dbReference>
<dbReference type="GO" id="GO:0003677">
    <property type="term" value="F:DNA binding"/>
    <property type="evidence" value="ECO:0007669"/>
    <property type="project" value="InterPro"/>
</dbReference>
<dbReference type="AlphaFoldDB" id="A0A6H1Z7M2"/>
<dbReference type="InterPro" id="IPR002298">
    <property type="entry name" value="DNA_polymerase_A"/>
</dbReference>
<evidence type="ECO:0000313" key="4">
    <source>
        <dbReference type="EMBL" id="QJA43866.1"/>
    </source>
</evidence>
<dbReference type="GO" id="GO:0003887">
    <property type="term" value="F:DNA-directed DNA polymerase activity"/>
    <property type="evidence" value="ECO:0007669"/>
    <property type="project" value="InterPro"/>
</dbReference>
<gene>
    <name evidence="4" type="ORF">TM448A00064_0045</name>
    <name evidence="5" type="ORF">TM448B00061_0054</name>
</gene>
<dbReference type="GO" id="GO:0006302">
    <property type="term" value="P:double-strand break repair"/>
    <property type="evidence" value="ECO:0007669"/>
    <property type="project" value="TreeGrafter"/>
</dbReference>
<dbReference type="InterPro" id="IPR001098">
    <property type="entry name" value="DNA-dir_DNA_pol_A_palm_dom"/>
</dbReference>
<evidence type="ECO:0000256" key="1">
    <source>
        <dbReference type="ARBA" id="ARBA00022705"/>
    </source>
</evidence>
<dbReference type="Gene3D" id="3.30.70.370">
    <property type="match status" value="1"/>
</dbReference>
<organism evidence="4">
    <name type="scientific">viral metagenome</name>
    <dbReference type="NCBI Taxonomy" id="1070528"/>
    <lineage>
        <taxon>unclassified sequences</taxon>
        <taxon>metagenomes</taxon>
        <taxon>organismal metagenomes</taxon>
    </lineage>
</organism>
<dbReference type="Gene3D" id="3.30.420.10">
    <property type="entry name" value="Ribonuclease H-like superfamily/Ribonuclease H"/>
    <property type="match status" value="1"/>
</dbReference>
<dbReference type="EMBL" id="MT143971">
    <property type="protein sequence ID" value="QJA43866.1"/>
    <property type="molecule type" value="Genomic_DNA"/>
</dbReference>
<dbReference type="PANTHER" id="PTHR10133">
    <property type="entry name" value="DNA POLYMERASE I"/>
    <property type="match status" value="1"/>
</dbReference>
<evidence type="ECO:0000259" key="2">
    <source>
        <dbReference type="SMART" id="SM00474"/>
    </source>
</evidence>
<dbReference type="Pfam" id="PF01612">
    <property type="entry name" value="DNA_pol_A_exo1"/>
    <property type="match status" value="1"/>
</dbReference>
<evidence type="ECO:0000259" key="3">
    <source>
        <dbReference type="SMART" id="SM00482"/>
    </source>
</evidence>
<name>A0A6H1Z7M2_9ZZZZ</name>
<sequence>MPYCVPAIHPAYVLRQASPITDIIVADLAKGYRISQEGPRDHGEVVYVLPSYKYGLQRGFDAACRWLDHWEQHASWVAVDVETSGLDYFNCKLYSIALSAVEEPHVAVAFTLMDYHTLTRPMEDQLVWRLRTILANPKVGKIYHNAPFDQAVLYTKGFQLAGKLYDTMAGAHLVQSDAPDKTLGWVGQTYLDVHAWKVDHKGAKLAFTRDPDELLQYNGEDALYTAQIMEPQLEDIHTRGQPQAVIDLQIRLVEMATRMEIAGLPIDFDKRRRMSLNRLKKMAAAKHQLRTLLDWPDFNPMSDDQRRTLLYGPKFAVAPWNLGLRPTQFTEKTNLPATGAYAIIDFLEHPIVRALTDYVELRQGYAIQYRESFDVEIAKMKELGLDEELHDFKKNPPKHEKGGAYQRAIGPDGRLHPKWNPFAKSARFKSNPNVQNQKKKDRAFFKTAPDWTMVGSDKDQLELRVLACLAGVPRLLEEMRKPGGDPHLLACVAIYGERFWDYSEEDREKLRTMVKTTTYAAVYMGLKITVWRTIREKKDLDPALRAALTFQETCRIIDGYFGTFPEIERYHHRKMEIIAQRNYIDHPPFWRRHYFPVQPPPFNEVANRDIQSTAADVVGSEMCELDEEIRRRFPGEAFMIMHLHDQFDLECKTSHAEEIAKLSKKIFGNTRLDGPCGPVYLTASPTIADNLKDAK</sequence>
<dbReference type="SUPFAM" id="SSF53098">
    <property type="entry name" value="Ribonuclease H-like"/>
    <property type="match status" value="1"/>
</dbReference>